<dbReference type="SUPFAM" id="SSF48208">
    <property type="entry name" value="Six-hairpin glycosidases"/>
    <property type="match status" value="1"/>
</dbReference>
<comment type="caution">
    <text evidence="9">The sequence shown here is derived from an EMBL/GenBank/DDBJ whole genome shotgun (WGS) entry which is preliminary data.</text>
</comment>
<dbReference type="InterPro" id="IPR035398">
    <property type="entry name" value="Bac_rhamnosid_C"/>
</dbReference>
<dbReference type="PIRSF" id="PIRSF010631">
    <property type="entry name" value="A-rhamnsds"/>
    <property type="match status" value="1"/>
</dbReference>
<keyword evidence="10" id="KW-1185">Reference proteome</keyword>
<dbReference type="AlphaFoldDB" id="A0A7Y9KJD7"/>
<sequence length="1083" mass="116632">MNIVVADLSVEGTGHPLAIDDPHPQLSWKLSGEDRGILQSAYQIVAATTRERLEDVVVDLWDSGRVESSESVSVAYEGEVPGPGSRIYWKVRVWAGPGEPSAWSDAGWWERGLGDAWEGAWIGGPQLPAETLTFAGARWIGAPGTVAGNDSMPAGDQCIRKEFDVPADRELERARMLITVDERYALSLNGDPVGSTPEGGGWHIAQVLDLTDHIRAGKNALSILATNAKRSPAAAIGKLVLEFYDAEPIVVATDSTWVSAATAQAGWTGVEFDDSGWPAVADLGSYGIEPWGAGAALPESNAPAPLLRTAFEVGSDLVRGRLYVAAAGYQIGTINGKPVSGHVLEPATTDYDESVMYVPYDVTDLLDAGSNVLAFELGRGFFGLNTANVWNLHRASWHGEPSVRADLVLEYADGSRQKVLTGPDWRVSAGPTRTDSVYAGETYDARFAQQGWATRDFDDSHWALASVVDGPRGSLTPQLVQPIEVVESSPAVVVTESRPGEYIVDFGRTMSGWVEMSGSGDAGRTVRIEYGQQLRPDGTLDLEQGYVKGGRFQRDEYVFSGTQTERWQPRFSQKSFRYIQIGGLDAAPPLEMFVAKGVRTAAEQTGTFTSSNPLYGRIHDIVVRSLGHHMLGIPAVDPMYEKIGWTADGHLNTPGFALNFDSRNFLAKWLDDLEQSQHQDGSLQVIAPTGGWGDSNAPDWTMAYPIVMWELWERFGDRAALSDHIEGVLRYLDSELAKLDQEGLASTVLGDWLPPGDTPASEDRRLPASAYVYRGLHIGIAAAHTLERTADEARLTEAAATLRHNFNSKFFDAEEQIYRTASDSGYRQTSNALSLAFGLVPEESRAAVAEALAANVRANDNHLDTGTLGTAVLLQVLMDTGHAAEAHAIAGQRTYPSWGYWIENGADTLWETWTLTHSGQGRPPGRDHYLFGSIDPWFYESLAGIKPLEPGYSHTLIAPAVSPLLPHVAATVHSVRGAISVDWSLDDAGSAGMVVVPGNATAELHLPVPDGFEVTENGQAQIDGVEQLKPGVYRLGSGSYDLAVRRIGGNPGDDERGTDPGTGQPGTAAPILVDSGGALLDGM</sequence>
<dbReference type="PANTHER" id="PTHR33307:SF6">
    <property type="entry name" value="ALPHA-RHAMNOSIDASE (EUROFUNG)-RELATED"/>
    <property type="match status" value="1"/>
</dbReference>
<dbReference type="Gene3D" id="1.50.10.10">
    <property type="match status" value="1"/>
</dbReference>
<evidence type="ECO:0000259" key="6">
    <source>
        <dbReference type="Pfam" id="PF08531"/>
    </source>
</evidence>
<reference evidence="9 10" key="1">
    <citation type="submission" date="2020-07" db="EMBL/GenBank/DDBJ databases">
        <title>Sequencing the genomes of 1000 actinobacteria strains.</title>
        <authorList>
            <person name="Klenk H.-P."/>
        </authorList>
    </citation>
    <scope>NUCLEOTIDE SEQUENCE [LARGE SCALE GENOMIC DNA]</scope>
    <source>
        <strain evidence="9 10">DSM 24662</strain>
    </source>
</reference>
<protein>
    <recommendedName>
        <fullName evidence="2">alpha-L-rhamnosidase</fullName>
        <ecNumber evidence="2">3.2.1.40</ecNumber>
    </recommendedName>
</protein>
<dbReference type="InterPro" id="IPR013737">
    <property type="entry name" value="Bac_rhamnosid_N"/>
</dbReference>
<dbReference type="InterPro" id="IPR012341">
    <property type="entry name" value="6hp_glycosidase-like_sf"/>
</dbReference>
<organism evidence="9 10">
    <name type="scientific">Microbacterium immunditiarum</name>
    <dbReference type="NCBI Taxonomy" id="337480"/>
    <lineage>
        <taxon>Bacteria</taxon>
        <taxon>Bacillati</taxon>
        <taxon>Actinomycetota</taxon>
        <taxon>Actinomycetes</taxon>
        <taxon>Micrococcales</taxon>
        <taxon>Microbacteriaceae</taxon>
        <taxon>Microbacterium</taxon>
    </lineage>
</organism>
<dbReference type="Pfam" id="PF05592">
    <property type="entry name" value="Bac_rhamnosid"/>
    <property type="match status" value="1"/>
</dbReference>
<dbReference type="EC" id="3.2.1.40" evidence="2"/>
<dbReference type="Gene3D" id="2.60.420.10">
    <property type="entry name" value="Maltose phosphorylase, domain 3"/>
    <property type="match status" value="1"/>
</dbReference>
<keyword evidence="3 9" id="KW-0378">Hydrolase</keyword>
<accession>A0A7Y9KJD7</accession>
<dbReference type="Gene3D" id="2.60.40.10">
    <property type="entry name" value="Immunoglobulins"/>
    <property type="match status" value="1"/>
</dbReference>
<evidence type="ECO:0000313" key="10">
    <source>
        <dbReference type="Proteomes" id="UP000576969"/>
    </source>
</evidence>
<evidence type="ECO:0000256" key="1">
    <source>
        <dbReference type="ARBA" id="ARBA00001445"/>
    </source>
</evidence>
<dbReference type="Pfam" id="PF08531">
    <property type="entry name" value="Bac_rhamnosid_N"/>
    <property type="match status" value="1"/>
</dbReference>
<dbReference type="Pfam" id="PF17389">
    <property type="entry name" value="Bac_rhamnosid6H"/>
    <property type="match status" value="1"/>
</dbReference>
<dbReference type="Gene3D" id="2.60.120.260">
    <property type="entry name" value="Galactose-binding domain-like"/>
    <property type="match status" value="3"/>
</dbReference>
<dbReference type="InterPro" id="IPR016007">
    <property type="entry name" value="Alpha_rhamnosid"/>
</dbReference>
<evidence type="ECO:0000313" key="9">
    <source>
        <dbReference type="EMBL" id="NYE18038.1"/>
    </source>
</evidence>
<evidence type="ECO:0000256" key="4">
    <source>
        <dbReference type="SAM" id="MobiDB-lite"/>
    </source>
</evidence>
<dbReference type="Proteomes" id="UP000576969">
    <property type="component" value="Unassembled WGS sequence"/>
</dbReference>
<evidence type="ECO:0000259" key="8">
    <source>
        <dbReference type="Pfam" id="PF17390"/>
    </source>
</evidence>
<dbReference type="RefSeq" id="WP_179486483.1">
    <property type="nucleotide sequence ID" value="NZ_JACCBV010000001.1"/>
</dbReference>
<dbReference type="InterPro" id="IPR008979">
    <property type="entry name" value="Galactose-bd-like_sf"/>
</dbReference>
<dbReference type="GO" id="GO:0005975">
    <property type="term" value="P:carbohydrate metabolic process"/>
    <property type="evidence" value="ECO:0007669"/>
    <property type="project" value="InterPro"/>
</dbReference>
<dbReference type="EMBL" id="JACCBV010000001">
    <property type="protein sequence ID" value="NYE18038.1"/>
    <property type="molecule type" value="Genomic_DNA"/>
</dbReference>
<feature type="region of interest" description="Disordered" evidence="4">
    <location>
        <begin position="1048"/>
        <end position="1074"/>
    </location>
</feature>
<feature type="domain" description="Alpha-L-rhamnosidase six-hairpin glycosidase" evidence="7">
    <location>
        <begin position="603"/>
        <end position="941"/>
    </location>
</feature>
<evidence type="ECO:0000259" key="7">
    <source>
        <dbReference type="Pfam" id="PF17389"/>
    </source>
</evidence>
<dbReference type="InterPro" id="IPR035396">
    <property type="entry name" value="Bac_rhamnosid6H"/>
</dbReference>
<evidence type="ECO:0000256" key="3">
    <source>
        <dbReference type="ARBA" id="ARBA00022801"/>
    </source>
</evidence>
<dbReference type="PANTHER" id="PTHR33307">
    <property type="entry name" value="ALPHA-RHAMNOSIDASE (EUROFUNG)"/>
    <property type="match status" value="1"/>
</dbReference>
<proteinExistence type="predicted"/>
<keyword evidence="9" id="KW-0326">Glycosidase</keyword>
<dbReference type="InterPro" id="IPR008902">
    <property type="entry name" value="Rhamnosid_concanavalin"/>
</dbReference>
<dbReference type="Pfam" id="PF25788">
    <property type="entry name" value="Ig_Rha78A_N"/>
    <property type="match status" value="1"/>
</dbReference>
<gene>
    <name evidence="9" type="ORF">BJ991_000066</name>
</gene>
<evidence type="ECO:0000259" key="5">
    <source>
        <dbReference type="Pfam" id="PF05592"/>
    </source>
</evidence>
<dbReference type="InterPro" id="IPR008928">
    <property type="entry name" value="6-hairpin_glycosidase_sf"/>
</dbReference>
<dbReference type="GO" id="GO:0030596">
    <property type="term" value="F:alpha-L-rhamnosidase activity"/>
    <property type="evidence" value="ECO:0007669"/>
    <property type="project" value="UniProtKB-EC"/>
</dbReference>
<dbReference type="InterPro" id="IPR013783">
    <property type="entry name" value="Ig-like_fold"/>
</dbReference>
<feature type="domain" description="Bacterial alpha-L-rhamnosidase N-terminal" evidence="6">
    <location>
        <begin position="318"/>
        <end position="487"/>
    </location>
</feature>
<name>A0A7Y9KJD7_9MICO</name>
<evidence type="ECO:0000256" key="2">
    <source>
        <dbReference type="ARBA" id="ARBA00012652"/>
    </source>
</evidence>
<dbReference type="SUPFAM" id="SSF49785">
    <property type="entry name" value="Galactose-binding domain-like"/>
    <property type="match status" value="1"/>
</dbReference>
<dbReference type="Pfam" id="PF17390">
    <property type="entry name" value="Bac_rhamnosid_C"/>
    <property type="match status" value="1"/>
</dbReference>
<comment type="catalytic activity">
    <reaction evidence="1">
        <text>Hydrolysis of terminal non-reducing alpha-L-rhamnose residues in alpha-L-rhamnosides.</text>
        <dbReference type="EC" id="3.2.1.40"/>
    </reaction>
</comment>
<feature type="domain" description="Alpha-L-rhamnosidase concanavalin-like" evidence="5">
    <location>
        <begin position="497"/>
        <end position="591"/>
    </location>
</feature>
<feature type="domain" description="Alpha-L-rhamnosidase C-terminal" evidence="8">
    <location>
        <begin position="944"/>
        <end position="1019"/>
    </location>
</feature>